<accession>A0A174NBT5</accession>
<dbReference type="STRING" id="39482.ERS852491_05149"/>
<evidence type="ECO:0000313" key="1">
    <source>
        <dbReference type="EMBL" id="CUP44048.1"/>
    </source>
</evidence>
<protein>
    <submittedName>
        <fullName evidence="1">Uncharacterized protein</fullName>
    </submittedName>
</protein>
<evidence type="ECO:0000313" key="2">
    <source>
        <dbReference type="Proteomes" id="UP000095544"/>
    </source>
</evidence>
<organism evidence="1 2">
    <name type="scientific">Faecalicatena contorta</name>
    <dbReference type="NCBI Taxonomy" id="39482"/>
    <lineage>
        <taxon>Bacteria</taxon>
        <taxon>Bacillati</taxon>
        <taxon>Bacillota</taxon>
        <taxon>Clostridia</taxon>
        <taxon>Lachnospirales</taxon>
        <taxon>Lachnospiraceae</taxon>
        <taxon>Faecalicatena</taxon>
    </lineage>
</organism>
<gene>
    <name evidence="1" type="ORF">ERS852491_05149</name>
</gene>
<dbReference type="AlphaFoldDB" id="A0A174NBT5"/>
<reference evidence="1 2" key="1">
    <citation type="submission" date="2015-09" db="EMBL/GenBank/DDBJ databases">
        <authorList>
            <consortium name="Pathogen Informatics"/>
        </authorList>
    </citation>
    <scope>NUCLEOTIDE SEQUENCE [LARGE SCALE GENOMIC DNA]</scope>
    <source>
        <strain evidence="1 2">2789STDY5834876</strain>
    </source>
</reference>
<proteinExistence type="predicted"/>
<sequence length="38" mass="4649">MAGKKKKGKIKILKIQYRARKERGRVIVLFLMRRIEYE</sequence>
<name>A0A174NBT5_9FIRM</name>
<dbReference type="Proteomes" id="UP000095544">
    <property type="component" value="Unassembled WGS sequence"/>
</dbReference>
<dbReference type="EMBL" id="CYZU01000113">
    <property type="protein sequence ID" value="CUP44048.1"/>
    <property type="molecule type" value="Genomic_DNA"/>
</dbReference>